<evidence type="ECO:0000256" key="2">
    <source>
        <dbReference type="ARBA" id="ARBA00005692"/>
    </source>
</evidence>
<evidence type="ECO:0000256" key="6">
    <source>
        <dbReference type="RuleBase" id="RU280813"/>
    </source>
</evidence>
<dbReference type="InterPro" id="IPR000609">
    <property type="entry name" value="7TM_GPCR_serpentine_rcpt_Srg"/>
</dbReference>
<evidence type="ECO:0000256" key="3">
    <source>
        <dbReference type="ARBA" id="ARBA00022692"/>
    </source>
</evidence>
<proteinExistence type="inferred from homology"/>
<dbReference type="GO" id="GO:0016020">
    <property type="term" value="C:membrane"/>
    <property type="evidence" value="ECO:0007669"/>
    <property type="project" value="UniProtKB-SubCell"/>
</dbReference>
<dbReference type="Pfam" id="PF02118">
    <property type="entry name" value="Srg"/>
    <property type="match status" value="1"/>
</dbReference>
<dbReference type="Gene3D" id="1.20.1070.10">
    <property type="entry name" value="Rhodopsin 7-helix transmembrane proteins"/>
    <property type="match status" value="1"/>
</dbReference>
<protein>
    <recommendedName>
        <fullName evidence="6">Serpentine receptor class gamma</fullName>
    </recommendedName>
</protein>
<feature type="transmembrane region" description="Helical" evidence="6">
    <location>
        <begin position="174"/>
        <end position="199"/>
    </location>
</feature>
<evidence type="ECO:0000256" key="1">
    <source>
        <dbReference type="ARBA" id="ARBA00004141"/>
    </source>
</evidence>
<evidence type="ECO:0000256" key="4">
    <source>
        <dbReference type="ARBA" id="ARBA00022989"/>
    </source>
</evidence>
<evidence type="ECO:0000313" key="8">
    <source>
        <dbReference type="Proteomes" id="UP000046392"/>
    </source>
</evidence>
<evidence type="ECO:0000259" key="7">
    <source>
        <dbReference type="PROSITE" id="PS50262"/>
    </source>
</evidence>
<keyword evidence="8" id="KW-1185">Reference proteome</keyword>
<feature type="transmembrane region" description="Helical" evidence="6">
    <location>
        <begin position="43"/>
        <end position="67"/>
    </location>
</feature>
<feature type="transmembrane region" description="Helical" evidence="6">
    <location>
        <begin position="130"/>
        <end position="152"/>
    </location>
</feature>
<dbReference type="CDD" id="cd00637">
    <property type="entry name" value="7tm_classA_rhodopsin-like"/>
    <property type="match status" value="1"/>
</dbReference>
<feature type="transmembrane region" description="Helical" evidence="6">
    <location>
        <begin position="87"/>
        <end position="109"/>
    </location>
</feature>
<comment type="similarity">
    <text evidence="2 6">Belongs to the nematode receptor-like protein srg family.</text>
</comment>
<name>A0A0N5BXZ7_STREA</name>
<feature type="transmembrane region" description="Helical" evidence="6">
    <location>
        <begin position="220"/>
        <end position="244"/>
    </location>
</feature>
<feature type="transmembrane region" description="Helical" evidence="6">
    <location>
        <begin position="13"/>
        <end position="31"/>
    </location>
</feature>
<dbReference type="PANTHER" id="PTHR31552:SF8">
    <property type="entry name" value="SERPENTINE RECEPTOR CLASS GAMMA"/>
    <property type="match status" value="1"/>
</dbReference>
<keyword evidence="4 6" id="KW-1133">Transmembrane helix</keyword>
<keyword evidence="5 6" id="KW-0472">Membrane</keyword>
<evidence type="ECO:0000313" key="9">
    <source>
        <dbReference type="WBParaSite" id="SPAL_0001066000.1"/>
    </source>
</evidence>
<dbReference type="WBParaSite" id="SPAL_0001066000.1">
    <property type="protein sequence ID" value="SPAL_0001066000.1"/>
    <property type="gene ID" value="SPAL_0001066000"/>
</dbReference>
<dbReference type="Proteomes" id="UP000046392">
    <property type="component" value="Unplaced"/>
</dbReference>
<reference evidence="9" key="1">
    <citation type="submission" date="2017-02" db="UniProtKB">
        <authorList>
            <consortium name="WormBaseParasite"/>
        </authorList>
    </citation>
    <scope>IDENTIFICATION</scope>
</reference>
<accession>A0A0N5BXZ7</accession>
<sequence>MVYVTVVVDIIQLIYKIPSMLLMILSIYVIIKEIKNKNVHFNKQFYTIIVCKLTNEIAYTMTVYFLFRFPKWGFYNNFMENNDWTASIFHVLATQQTTFMFFITLLISINRCIAVKYPLSYKLYFSKSKIVFIILLFSIVLSTIIGLGNIFFNPTYKKSDLFGYFIPIFKSKNIIYYQIFYTIFLFGLISIATCTFNVMAILSLKKHNIIGNKYKKELCYVIYSIFIFVTLLFVEAFFVCNMIARKYEIKSFSHIVYFLHLVAFDLSSFGDFYFLIYIW</sequence>
<feature type="transmembrane region" description="Helical" evidence="6">
    <location>
        <begin position="256"/>
        <end position="278"/>
    </location>
</feature>
<keyword evidence="3 6" id="KW-0812">Transmembrane</keyword>
<organism evidence="8 9">
    <name type="scientific">Strongyloides papillosus</name>
    <name type="common">Intestinal threadworm</name>
    <dbReference type="NCBI Taxonomy" id="174720"/>
    <lineage>
        <taxon>Eukaryota</taxon>
        <taxon>Metazoa</taxon>
        <taxon>Ecdysozoa</taxon>
        <taxon>Nematoda</taxon>
        <taxon>Chromadorea</taxon>
        <taxon>Rhabditida</taxon>
        <taxon>Tylenchina</taxon>
        <taxon>Panagrolaimomorpha</taxon>
        <taxon>Strongyloidoidea</taxon>
        <taxon>Strongyloididae</taxon>
        <taxon>Strongyloides</taxon>
    </lineage>
</organism>
<dbReference type="AlphaFoldDB" id="A0A0N5BXZ7"/>
<evidence type="ECO:0000256" key="5">
    <source>
        <dbReference type="ARBA" id="ARBA00023136"/>
    </source>
</evidence>
<comment type="subcellular location">
    <subcellularLocation>
        <location evidence="1">Membrane</location>
        <topology evidence="1">Multi-pass membrane protein</topology>
    </subcellularLocation>
</comment>
<feature type="domain" description="G-protein coupled receptors family 1 profile" evidence="7">
    <location>
        <begin position="22"/>
        <end position="279"/>
    </location>
</feature>
<dbReference type="GO" id="GO:0004888">
    <property type="term" value="F:transmembrane signaling receptor activity"/>
    <property type="evidence" value="ECO:0007669"/>
    <property type="project" value="InterPro"/>
</dbReference>
<dbReference type="InterPro" id="IPR017452">
    <property type="entry name" value="GPCR_Rhodpsn_7TM"/>
</dbReference>
<dbReference type="GO" id="GO:0007606">
    <property type="term" value="P:sensory perception of chemical stimulus"/>
    <property type="evidence" value="ECO:0007669"/>
    <property type="project" value="UniProtKB-UniRule"/>
</dbReference>
<dbReference type="PROSITE" id="PS50262">
    <property type="entry name" value="G_PROTEIN_RECEP_F1_2"/>
    <property type="match status" value="1"/>
</dbReference>
<dbReference type="PANTHER" id="PTHR31552">
    <property type="entry name" value="SERPENTINE RECEPTOR CLASS GAMMA"/>
    <property type="match status" value="1"/>
</dbReference>